<reference evidence="2" key="1">
    <citation type="journal article" date="2015" name="Nature">
        <title>Complex archaea that bridge the gap between prokaryotes and eukaryotes.</title>
        <authorList>
            <person name="Spang A."/>
            <person name="Saw J.H."/>
            <person name="Jorgensen S.L."/>
            <person name="Zaremba-Niedzwiedzka K."/>
            <person name="Martijn J."/>
            <person name="Lind A.E."/>
            <person name="van Eijk R."/>
            <person name="Schleper C."/>
            <person name="Guy L."/>
            <person name="Ettema T.J."/>
        </authorList>
    </citation>
    <scope>NUCLEOTIDE SEQUENCE</scope>
</reference>
<keyword evidence="1" id="KW-1133">Transmembrane helix</keyword>
<dbReference type="EMBL" id="LAZR01055956">
    <property type="protein sequence ID" value="KKK75240.1"/>
    <property type="molecule type" value="Genomic_DNA"/>
</dbReference>
<evidence type="ECO:0000313" key="2">
    <source>
        <dbReference type="EMBL" id="KKK75240.1"/>
    </source>
</evidence>
<proteinExistence type="predicted"/>
<accession>A0A0F8YNB4</accession>
<gene>
    <name evidence="2" type="ORF">LCGC14_2875700</name>
</gene>
<keyword evidence="1" id="KW-0812">Transmembrane</keyword>
<name>A0A0F8YNB4_9ZZZZ</name>
<protein>
    <submittedName>
        <fullName evidence="2">Uncharacterized protein</fullName>
    </submittedName>
</protein>
<organism evidence="2">
    <name type="scientific">marine sediment metagenome</name>
    <dbReference type="NCBI Taxonomy" id="412755"/>
    <lineage>
        <taxon>unclassified sequences</taxon>
        <taxon>metagenomes</taxon>
        <taxon>ecological metagenomes</taxon>
    </lineage>
</organism>
<feature type="transmembrane region" description="Helical" evidence="1">
    <location>
        <begin position="20"/>
        <end position="38"/>
    </location>
</feature>
<comment type="caution">
    <text evidence="2">The sequence shown here is derived from an EMBL/GenBank/DDBJ whole genome shotgun (WGS) entry which is preliminary data.</text>
</comment>
<keyword evidence="1" id="KW-0472">Membrane</keyword>
<evidence type="ECO:0000256" key="1">
    <source>
        <dbReference type="SAM" id="Phobius"/>
    </source>
</evidence>
<sequence>MMGSGLTDRTPHQGDRSYDIMKKLILFLCCTVVFYMAAMRAQVGSELCTPNFPWAIAATWTTAGDEPASLPVTERTYKTINTAIAAAVSGDDEIEIYTMPYGTNAIRIRVVGFADNYDIVFDVLSGTFDGSRDDCAMVLRGTLTFTVGTQLSAIASYEFADTAVLTANSDAASTSVWTITSPGTGSETCAEALLDMQGDDRLVLVPTALAANAYVLIKPY</sequence>
<dbReference type="AlphaFoldDB" id="A0A0F8YNB4"/>